<dbReference type="GO" id="GO:0050660">
    <property type="term" value="F:flavin adenine dinucleotide binding"/>
    <property type="evidence" value="ECO:0007669"/>
    <property type="project" value="InterPro"/>
</dbReference>
<protein>
    <recommendedName>
        <fullName evidence="5">Acyl-CoA oxidase/dehydrogenase middle domain-containing protein</fullName>
    </recommendedName>
</protein>
<dbReference type="Pfam" id="PF02771">
    <property type="entry name" value="Acyl-CoA_dh_N"/>
    <property type="match status" value="1"/>
</dbReference>
<feature type="domain" description="Acyl-CoA dehydrogenase/oxidase N-terminal" evidence="3">
    <location>
        <begin position="8"/>
        <end position="117"/>
    </location>
</feature>
<evidence type="ECO:0000256" key="1">
    <source>
        <dbReference type="ARBA" id="ARBA00022630"/>
    </source>
</evidence>
<dbReference type="CDD" id="cd00567">
    <property type="entry name" value="ACAD"/>
    <property type="match status" value="1"/>
</dbReference>
<evidence type="ECO:0000259" key="3">
    <source>
        <dbReference type="Pfam" id="PF02771"/>
    </source>
</evidence>
<evidence type="ECO:0000313" key="4">
    <source>
        <dbReference type="EMBL" id="GAI86703.1"/>
    </source>
</evidence>
<dbReference type="GO" id="GO:0003995">
    <property type="term" value="F:acyl-CoA dehydrogenase activity"/>
    <property type="evidence" value="ECO:0007669"/>
    <property type="project" value="TreeGrafter"/>
</dbReference>
<dbReference type="Pfam" id="PF02770">
    <property type="entry name" value="Acyl-CoA_dh_M"/>
    <property type="match status" value="1"/>
</dbReference>
<dbReference type="InterPro" id="IPR006091">
    <property type="entry name" value="Acyl-CoA_Oxase/DH_mid-dom"/>
</dbReference>
<dbReference type="Gene3D" id="1.10.540.10">
    <property type="entry name" value="Acyl-CoA dehydrogenase/oxidase, N-terminal domain"/>
    <property type="match status" value="1"/>
</dbReference>
<dbReference type="SUPFAM" id="SSF47203">
    <property type="entry name" value="Acyl-CoA dehydrogenase C-terminal domain-like"/>
    <property type="match status" value="1"/>
</dbReference>
<dbReference type="AlphaFoldDB" id="X1S1E0"/>
<gene>
    <name evidence="4" type="ORF">S12H4_12903</name>
</gene>
<evidence type="ECO:0008006" key="5">
    <source>
        <dbReference type="Google" id="ProtNLM"/>
    </source>
</evidence>
<feature type="non-terminal residue" evidence="4">
    <location>
        <position position="287"/>
    </location>
</feature>
<dbReference type="EMBL" id="BARW01006155">
    <property type="protein sequence ID" value="GAI86703.1"/>
    <property type="molecule type" value="Genomic_DNA"/>
</dbReference>
<dbReference type="InterPro" id="IPR009100">
    <property type="entry name" value="AcylCoA_DH/oxidase_NM_dom_sf"/>
</dbReference>
<dbReference type="PANTHER" id="PTHR43884:SF12">
    <property type="entry name" value="ISOVALERYL-COA DEHYDROGENASE, MITOCHONDRIAL-RELATED"/>
    <property type="match status" value="1"/>
</dbReference>
<feature type="domain" description="Acyl-CoA oxidase/dehydrogenase middle" evidence="2">
    <location>
        <begin position="122"/>
        <end position="222"/>
    </location>
</feature>
<keyword evidence="1" id="KW-0285">Flavoprotein</keyword>
<dbReference type="SUPFAM" id="SSF56645">
    <property type="entry name" value="Acyl-CoA dehydrogenase NM domain-like"/>
    <property type="match status" value="1"/>
</dbReference>
<organism evidence="4">
    <name type="scientific">marine sediment metagenome</name>
    <dbReference type="NCBI Taxonomy" id="412755"/>
    <lineage>
        <taxon>unclassified sequences</taxon>
        <taxon>metagenomes</taxon>
        <taxon>ecological metagenomes</taxon>
    </lineage>
</organism>
<dbReference type="PANTHER" id="PTHR43884">
    <property type="entry name" value="ACYL-COA DEHYDROGENASE"/>
    <property type="match status" value="1"/>
</dbReference>
<proteinExistence type="predicted"/>
<dbReference type="InterPro" id="IPR046373">
    <property type="entry name" value="Acyl-CoA_Oxase/DH_mid-dom_sf"/>
</dbReference>
<name>X1S1E0_9ZZZZ</name>
<accession>X1S1E0</accession>
<reference evidence="4" key="1">
    <citation type="journal article" date="2014" name="Front. Microbiol.">
        <title>High frequency of phylogenetically diverse reductive dehalogenase-homologous genes in deep subseafloor sedimentary metagenomes.</title>
        <authorList>
            <person name="Kawai M."/>
            <person name="Futagami T."/>
            <person name="Toyoda A."/>
            <person name="Takaki Y."/>
            <person name="Nishi S."/>
            <person name="Hori S."/>
            <person name="Arai W."/>
            <person name="Tsubouchi T."/>
            <person name="Morono Y."/>
            <person name="Uchiyama I."/>
            <person name="Ito T."/>
            <person name="Fujiyama A."/>
            <person name="Inagaki F."/>
            <person name="Takami H."/>
        </authorList>
    </citation>
    <scope>NUCLEOTIDE SEQUENCE</scope>
    <source>
        <strain evidence="4">Expedition CK06-06</strain>
    </source>
</reference>
<dbReference type="Gene3D" id="2.40.110.10">
    <property type="entry name" value="Butyryl-CoA Dehydrogenase, subunit A, domain 2"/>
    <property type="match status" value="1"/>
</dbReference>
<evidence type="ECO:0000259" key="2">
    <source>
        <dbReference type="Pfam" id="PF02770"/>
    </source>
</evidence>
<dbReference type="InterPro" id="IPR037069">
    <property type="entry name" value="AcylCoA_DH/ox_N_sf"/>
</dbReference>
<dbReference type="InterPro" id="IPR036250">
    <property type="entry name" value="AcylCo_DH-like_C"/>
</dbReference>
<comment type="caution">
    <text evidence="4">The sequence shown here is derived from an EMBL/GenBank/DDBJ whole genome shotgun (WGS) entry which is preliminary data.</text>
</comment>
<dbReference type="InterPro" id="IPR013786">
    <property type="entry name" value="AcylCoA_DH/ox_N"/>
</dbReference>
<sequence>MIDFEIPPEIEAARKAARESAEKLFRPIARYYDEHEHENPDELIKTLWEKPAIGMGALGGGGGGIGPAAMFLAQESTWGDASLTLCGPGPGLGGAAVLVSATPEQRERFLKRFSEGEPKWSAMAITEAGCGSDTAAITTTAVHDGDEWVLNGEKIFVTCGKRAAADSDGFVVVWATVDKSAGRAGIKPFVVEAGTPGMRVEKLEKKLGIRASDTATIIFEDCRIPYDNILGSPEVVDKTKTAGFKQAMATFDVTRPFIAAMALGVGRAALDFVKETFDKEGIKIRYG</sequence>